<dbReference type="AlphaFoldDB" id="X0VYP6"/>
<sequence>ERVQAAFYSRRDTARLMGVAESTVRLWEAELGSALYRPAVCRGRFRQYHAYQIELMQAERMGSMPLEEAELRWELFRTGLGRDTAPTHHLQTQIHADERR</sequence>
<organism evidence="1">
    <name type="scientific">marine sediment metagenome</name>
    <dbReference type="NCBI Taxonomy" id="412755"/>
    <lineage>
        <taxon>unclassified sequences</taxon>
        <taxon>metagenomes</taxon>
        <taxon>ecological metagenomes</taxon>
    </lineage>
</organism>
<proteinExistence type="predicted"/>
<protein>
    <submittedName>
        <fullName evidence="1">Uncharacterized protein</fullName>
    </submittedName>
</protein>
<feature type="non-terminal residue" evidence="1">
    <location>
        <position position="1"/>
    </location>
</feature>
<evidence type="ECO:0000313" key="1">
    <source>
        <dbReference type="EMBL" id="GAG17553.1"/>
    </source>
</evidence>
<comment type="caution">
    <text evidence="1">The sequence shown here is derived from an EMBL/GenBank/DDBJ whole genome shotgun (WGS) entry which is preliminary data.</text>
</comment>
<name>X0VYP6_9ZZZZ</name>
<accession>X0VYP6</accession>
<reference evidence="1" key="1">
    <citation type="journal article" date="2014" name="Front. Microbiol.">
        <title>High frequency of phylogenetically diverse reductive dehalogenase-homologous genes in deep subseafloor sedimentary metagenomes.</title>
        <authorList>
            <person name="Kawai M."/>
            <person name="Futagami T."/>
            <person name="Toyoda A."/>
            <person name="Takaki Y."/>
            <person name="Nishi S."/>
            <person name="Hori S."/>
            <person name="Arai W."/>
            <person name="Tsubouchi T."/>
            <person name="Morono Y."/>
            <person name="Uchiyama I."/>
            <person name="Ito T."/>
            <person name="Fujiyama A."/>
            <person name="Inagaki F."/>
            <person name="Takami H."/>
        </authorList>
    </citation>
    <scope>NUCLEOTIDE SEQUENCE</scope>
    <source>
        <strain evidence="1">Expedition CK06-06</strain>
    </source>
</reference>
<dbReference type="EMBL" id="BARS01034022">
    <property type="protein sequence ID" value="GAG17553.1"/>
    <property type="molecule type" value="Genomic_DNA"/>
</dbReference>
<gene>
    <name evidence="1" type="ORF">S01H1_52621</name>
</gene>